<organism evidence="2 3">
    <name type="scientific">Tianweitania sediminis</name>
    <dbReference type="NCBI Taxonomy" id="1502156"/>
    <lineage>
        <taxon>Bacteria</taxon>
        <taxon>Pseudomonadati</taxon>
        <taxon>Pseudomonadota</taxon>
        <taxon>Alphaproteobacteria</taxon>
        <taxon>Hyphomicrobiales</taxon>
        <taxon>Phyllobacteriaceae</taxon>
        <taxon>Tianweitania</taxon>
    </lineage>
</organism>
<feature type="region of interest" description="Disordered" evidence="1">
    <location>
        <begin position="1"/>
        <end position="24"/>
    </location>
</feature>
<gene>
    <name evidence="2" type="ORF">J5Y06_10310</name>
</gene>
<comment type="caution">
    <text evidence="2">The sequence shown here is derived from an EMBL/GenBank/DDBJ whole genome shotgun (WGS) entry which is preliminary data.</text>
</comment>
<keyword evidence="3" id="KW-1185">Reference proteome</keyword>
<protein>
    <submittedName>
        <fullName evidence="2">Uncharacterized protein</fullName>
    </submittedName>
</protein>
<dbReference type="AlphaFoldDB" id="A0A8J7QYH1"/>
<evidence type="ECO:0000256" key="1">
    <source>
        <dbReference type="SAM" id="MobiDB-lite"/>
    </source>
</evidence>
<evidence type="ECO:0000313" key="2">
    <source>
        <dbReference type="EMBL" id="MBP0439043.1"/>
    </source>
</evidence>
<sequence>MKSMLEPGIFKPTPSRGEAKSDATTRLAREIMSGEANARIAKTERLRAARLAQEVAEPAVPPVAKKTRGKRAK</sequence>
<name>A0A8J7QYH1_9HYPH</name>
<dbReference type="EMBL" id="JAGIYY010000002">
    <property type="protein sequence ID" value="MBP0439043.1"/>
    <property type="molecule type" value="Genomic_DNA"/>
</dbReference>
<proteinExistence type="predicted"/>
<reference evidence="2" key="1">
    <citation type="submission" date="2021-03" db="EMBL/GenBank/DDBJ databases">
        <title>Genome sequencing and assembly of Tianweitania sediminis.</title>
        <authorList>
            <person name="Chhetri G."/>
        </authorList>
    </citation>
    <scope>NUCLEOTIDE SEQUENCE</scope>
    <source>
        <strain evidence="2">Z8</strain>
    </source>
</reference>
<dbReference type="RefSeq" id="WP_209335032.1">
    <property type="nucleotide sequence ID" value="NZ_JAGIYY010000002.1"/>
</dbReference>
<dbReference type="Proteomes" id="UP000666240">
    <property type="component" value="Unassembled WGS sequence"/>
</dbReference>
<accession>A0A8J7QYH1</accession>
<evidence type="ECO:0000313" key="3">
    <source>
        <dbReference type="Proteomes" id="UP000666240"/>
    </source>
</evidence>